<name>A0A086M8T0_TOXGO</name>
<dbReference type="Proteomes" id="UP000028834">
    <property type="component" value="Unassembled WGS sequence"/>
</dbReference>
<evidence type="ECO:0000313" key="6">
    <source>
        <dbReference type="EMBL" id="KFG65298.1"/>
    </source>
</evidence>
<reference evidence="6 7" key="1">
    <citation type="submission" date="2014-05" db="EMBL/GenBank/DDBJ databases">
        <authorList>
            <person name="Sibley D."/>
            <person name="Venepally P."/>
            <person name="Karamycheva S."/>
            <person name="Hadjithomas M."/>
            <person name="Khan A."/>
            <person name="Brunk B."/>
            <person name="Roos D."/>
            <person name="Caler E."/>
            <person name="Lorenzi H."/>
        </authorList>
    </citation>
    <scope>NUCLEOTIDE SEQUENCE [LARGE SCALE GENOMIC DNA]</scope>
    <source>
        <strain evidence="6 7">RUB</strain>
    </source>
</reference>
<keyword evidence="3 5" id="KW-1133">Transmembrane helix</keyword>
<feature type="transmembrane region" description="Helical" evidence="5">
    <location>
        <begin position="98"/>
        <end position="123"/>
    </location>
</feature>
<proteinExistence type="predicted"/>
<protein>
    <submittedName>
        <fullName evidence="6">Metal cation transporter, ZIP family protein</fullName>
    </submittedName>
</protein>
<dbReference type="PANTHER" id="PTHR11040:SF140">
    <property type="entry name" value="ZRT (ZRT), IRT- (IRT-) LIKE PROTEIN TRANSPORTER"/>
    <property type="match status" value="1"/>
</dbReference>
<accession>A0A086M8T0</accession>
<evidence type="ECO:0000256" key="1">
    <source>
        <dbReference type="ARBA" id="ARBA00004141"/>
    </source>
</evidence>
<dbReference type="GO" id="GO:0016020">
    <property type="term" value="C:membrane"/>
    <property type="evidence" value="ECO:0007669"/>
    <property type="project" value="UniProtKB-SubCell"/>
</dbReference>
<dbReference type="Pfam" id="PF02535">
    <property type="entry name" value="Zip"/>
    <property type="match status" value="1"/>
</dbReference>
<gene>
    <name evidence="6" type="ORF">TGRUB_429070</name>
</gene>
<dbReference type="PANTHER" id="PTHR11040">
    <property type="entry name" value="ZINC/IRON TRANSPORTER"/>
    <property type="match status" value="1"/>
</dbReference>
<evidence type="ECO:0000313" key="7">
    <source>
        <dbReference type="Proteomes" id="UP000028834"/>
    </source>
</evidence>
<feature type="transmembrane region" description="Helical" evidence="5">
    <location>
        <begin position="144"/>
        <end position="163"/>
    </location>
</feature>
<evidence type="ECO:0000256" key="4">
    <source>
        <dbReference type="ARBA" id="ARBA00023136"/>
    </source>
</evidence>
<dbReference type="InterPro" id="IPR003689">
    <property type="entry name" value="ZIP"/>
</dbReference>
<sequence length="164" mass="17058">MLALSFHSLMEGVTLSTAPRPQLVAFAVLVHKGLESFALGSSLMQAQTHSKTFVWQMLLFALMTPAGVLLGIATTWLTHAGRESAAGTESSVSPSHSLLPGSLASFLPLLPGLLTGVGSGTFLHVSLLECIAPQLMRCRAEGKASLLSVIAAVCLGATLMVFLA</sequence>
<evidence type="ECO:0000256" key="2">
    <source>
        <dbReference type="ARBA" id="ARBA00022692"/>
    </source>
</evidence>
<dbReference type="OrthoDB" id="354867at2759"/>
<comment type="caution">
    <text evidence="6">The sequence shown here is derived from an EMBL/GenBank/DDBJ whole genome shotgun (WGS) entry which is preliminary data.</text>
</comment>
<evidence type="ECO:0000256" key="3">
    <source>
        <dbReference type="ARBA" id="ARBA00022989"/>
    </source>
</evidence>
<evidence type="ECO:0000256" key="5">
    <source>
        <dbReference type="SAM" id="Phobius"/>
    </source>
</evidence>
<comment type="subcellular location">
    <subcellularLocation>
        <location evidence="1">Membrane</location>
        <topology evidence="1">Multi-pass membrane protein</topology>
    </subcellularLocation>
</comment>
<keyword evidence="2 5" id="KW-0812">Transmembrane</keyword>
<feature type="transmembrane region" description="Helical" evidence="5">
    <location>
        <begin position="53"/>
        <end position="78"/>
    </location>
</feature>
<dbReference type="AlphaFoldDB" id="A0A086M8T0"/>
<dbReference type="GO" id="GO:0005385">
    <property type="term" value="F:zinc ion transmembrane transporter activity"/>
    <property type="evidence" value="ECO:0007669"/>
    <property type="project" value="TreeGrafter"/>
</dbReference>
<dbReference type="VEuPathDB" id="ToxoDB:TGRUB_429070"/>
<dbReference type="EMBL" id="AFYV02000350">
    <property type="protein sequence ID" value="KFG65298.1"/>
    <property type="molecule type" value="Genomic_DNA"/>
</dbReference>
<keyword evidence="4 5" id="KW-0472">Membrane</keyword>
<organism evidence="6 7">
    <name type="scientific">Toxoplasma gondii RUB</name>
    <dbReference type="NCBI Taxonomy" id="935652"/>
    <lineage>
        <taxon>Eukaryota</taxon>
        <taxon>Sar</taxon>
        <taxon>Alveolata</taxon>
        <taxon>Apicomplexa</taxon>
        <taxon>Conoidasida</taxon>
        <taxon>Coccidia</taxon>
        <taxon>Eucoccidiorida</taxon>
        <taxon>Eimeriorina</taxon>
        <taxon>Sarcocystidae</taxon>
        <taxon>Toxoplasma</taxon>
    </lineage>
</organism>